<dbReference type="RefSeq" id="XP_022475599.1">
    <property type="nucleotide sequence ID" value="XM_022617882.1"/>
</dbReference>
<dbReference type="OrthoDB" id="4851460at2759"/>
<evidence type="ECO:0000313" key="4">
    <source>
        <dbReference type="Proteomes" id="UP000176998"/>
    </source>
</evidence>
<evidence type="ECO:0000313" key="3">
    <source>
        <dbReference type="EMBL" id="OHE98450.1"/>
    </source>
</evidence>
<feature type="region of interest" description="Disordered" evidence="1">
    <location>
        <begin position="40"/>
        <end position="237"/>
    </location>
</feature>
<gene>
    <name evidence="3" type="ORF">CORC01_06241</name>
</gene>
<keyword evidence="2" id="KW-0732">Signal</keyword>
<dbReference type="AlphaFoldDB" id="A0A1G4BAM7"/>
<evidence type="ECO:0000256" key="1">
    <source>
        <dbReference type="SAM" id="MobiDB-lite"/>
    </source>
</evidence>
<proteinExistence type="predicted"/>
<dbReference type="STRING" id="1209926.A0A1G4BAM7"/>
<feature type="chain" id="PRO_5009602677" evidence="2">
    <location>
        <begin position="21"/>
        <end position="237"/>
    </location>
</feature>
<comment type="caution">
    <text evidence="3">The sequence shown here is derived from an EMBL/GenBank/DDBJ whole genome shotgun (WGS) entry which is preliminary data.</text>
</comment>
<protein>
    <submittedName>
        <fullName evidence="3">Uncharacterized protein</fullName>
    </submittedName>
</protein>
<feature type="compositionally biased region" description="Basic and acidic residues" evidence="1">
    <location>
        <begin position="94"/>
        <end position="114"/>
    </location>
</feature>
<feature type="compositionally biased region" description="Basic and acidic residues" evidence="1">
    <location>
        <begin position="189"/>
        <end position="211"/>
    </location>
</feature>
<feature type="compositionally biased region" description="Basic and acidic residues" evidence="1">
    <location>
        <begin position="151"/>
        <end position="172"/>
    </location>
</feature>
<organism evidence="3 4">
    <name type="scientific">Colletotrichum orchidophilum</name>
    <dbReference type="NCBI Taxonomy" id="1209926"/>
    <lineage>
        <taxon>Eukaryota</taxon>
        <taxon>Fungi</taxon>
        <taxon>Dikarya</taxon>
        <taxon>Ascomycota</taxon>
        <taxon>Pezizomycotina</taxon>
        <taxon>Sordariomycetes</taxon>
        <taxon>Hypocreomycetidae</taxon>
        <taxon>Glomerellales</taxon>
        <taxon>Glomerellaceae</taxon>
        <taxon>Colletotrichum</taxon>
    </lineage>
</organism>
<feature type="signal peptide" evidence="2">
    <location>
        <begin position="1"/>
        <end position="20"/>
    </location>
</feature>
<feature type="compositionally biased region" description="Polar residues" evidence="1">
    <location>
        <begin position="212"/>
        <end position="221"/>
    </location>
</feature>
<reference evidence="3 4" key="1">
    <citation type="submission" date="2016-09" db="EMBL/GenBank/DDBJ databases">
        <authorList>
            <person name="Capua I."/>
            <person name="De Benedictis P."/>
            <person name="Joannis T."/>
            <person name="Lombin L.H."/>
            <person name="Cattoli G."/>
        </authorList>
    </citation>
    <scope>NUCLEOTIDE SEQUENCE [LARGE SCALE GENOMIC DNA]</scope>
    <source>
        <strain evidence="3 4">IMI 309357</strain>
    </source>
</reference>
<feature type="compositionally biased region" description="Low complexity" evidence="1">
    <location>
        <begin position="174"/>
        <end position="188"/>
    </location>
</feature>
<evidence type="ECO:0000256" key="2">
    <source>
        <dbReference type="SAM" id="SignalP"/>
    </source>
</evidence>
<keyword evidence="4" id="KW-1185">Reference proteome</keyword>
<dbReference type="EMBL" id="MJBS01000046">
    <property type="protein sequence ID" value="OHE98450.1"/>
    <property type="molecule type" value="Genomic_DNA"/>
</dbReference>
<dbReference type="Proteomes" id="UP000176998">
    <property type="component" value="Unassembled WGS sequence"/>
</dbReference>
<accession>A0A1G4BAM7</accession>
<name>A0A1G4BAM7_9PEZI</name>
<sequence>MKPISVLFLAGLAAAAVTDGGLIATRDEIARDLEAITDSQNLVDRDEQDSSLHPFSIEDRAEEDDESDLTTRDLDEAASLDELVARQANSTGGGDKKNIGEKKENKKDKCEGCTKGKKKGKDANGKVCRCKKKSAAKNGEKKNNGTATDTGKGKNDDGKKKNGKNTKDEKKNNSGKADGNANAGANNKDSSKDGEKKAKANTDTNTGKETDTGNQAGNKNDGTAADGGKNENGATGQ</sequence>
<dbReference type="GeneID" id="34559392"/>